<sequence>MFPFLIAAVIVAAVAAWIDWRTGFIPNWLTLGVLGLAPIVHIGRAFAMGIEKDAALLEGGYSVLGAVVCGLVPWILFQKNAIGGGDVKVFAAIGALCQTMLGFEAEMYGFLAACLIAPARLAYDGKLLRTLKNAVGLMINPFMPKDKKVQIEQEMLSWMRMGPAILLGTIIAAVLHFRE</sequence>
<keyword evidence="2" id="KW-0472">Membrane</keyword>
<accession>A0ABZ2LEQ1</accession>
<dbReference type="InterPro" id="IPR050882">
    <property type="entry name" value="Prepilin_peptidase/N-MTase"/>
</dbReference>
<evidence type="ECO:0000259" key="3">
    <source>
        <dbReference type="Pfam" id="PF01478"/>
    </source>
</evidence>
<dbReference type="InterPro" id="IPR000045">
    <property type="entry name" value="Prepilin_IV_endopep_pep"/>
</dbReference>
<evidence type="ECO:0000256" key="2">
    <source>
        <dbReference type="SAM" id="Phobius"/>
    </source>
</evidence>
<dbReference type="PANTHER" id="PTHR30487">
    <property type="entry name" value="TYPE 4 PREPILIN-LIKE PROTEINS LEADER PEPTIDE-PROCESSING ENZYME"/>
    <property type="match status" value="1"/>
</dbReference>
<evidence type="ECO:0000313" key="5">
    <source>
        <dbReference type="Proteomes" id="UP001374803"/>
    </source>
</evidence>
<comment type="similarity">
    <text evidence="1">Belongs to the peptidase A24 family.</text>
</comment>
<organism evidence="4 5">
    <name type="scientific">Pendulispora rubella</name>
    <dbReference type="NCBI Taxonomy" id="2741070"/>
    <lineage>
        <taxon>Bacteria</taxon>
        <taxon>Pseudomonadati</taxon>
        <taxon>Myxococcota</taxon>
        <taxon>Myxococcia</taxon>
        <taxon>Myxococcales</taxon>
        <taxon>Sorangiineae</taxon>
        <taxon>Pendulisporaceae</taxon>
        <taxon>Pendulispora</taxon>
    </lineage>
</organism>
<keyword evidence="2" id="KW-0812">Transmembrane</keyword>
<keyword evidence="5" id="KW-1185">Reference proteome</keyword>
<feature type="domain" description="Prepilin type IV endopeptidase peptidase" evidence="3">
    <location>
        <begin position="7"/>
        <end position="117"/>
    </location>
</feature>
<dbReference type="PANTHER" id="PTHR30487:SF0">
    <property type="entry name" value="PREPILIN LEADER PEPTIDASE_N-METHYLTRANSFERASE-RELATED"/>
    <property type="match status" value="1"/>
</dbReference>
<gene>
    <name evidence="4" type="ORF">LVJ94_08260</name>
</gene>
<evidence type="ECO:0000313" key="4">
    <source>
        <dbReference type="EMBL" id="WXB07227.1"/>
    </source>
</evidence>
<feature type="transmembrane region" description="Helical" evidence="2">
    <location>
        <begin position="157"/>
        <end position="177"/>
    </location>
</feature>
<feature type="transmembrane region" description="Helical" evidence="2">
    <location>
        <begin position="25"/>
        <end position="47"/>
    </location>
</feature>
<keyword evidence="2" id="KW-1133">Transmembrane helix</keyword>
<feature type="transmembrane region" description="Helical" evidence="2">
    <location>
        <begin position="59"/>
        <end position="77"/>
    </location>
</feature>
<evidence type="ECO:0000256" key="1">
    <source>
        <dbReference type="ARBA" id="ARBA00005801"/>
    </source>
</evidence>
<reference evidence="4" key="1">
    <citation type="submission" date="2021-12" db="EMBL/GenBank/DDBJ databases">
        <title>Discovery of the Pendulisporaceae a myxobacterial family with distinct sporulation behavior and unique specialized metabolism.</title>
        <authorList>
            <person name="Garcia R."/>
            <person name="Popoff A."/>
            <person name="Bader C.D."/>
            <person name="Loehr J."/>
            <person name="Walesch S."/>
            <person name="Walt C."/>
            <person name="Boldt J."/>
            <person name="Bunk B."/>
            <person name="Haeckl F.J.F.P.J."/>
            <person name="Gunesch A.P."/>
            <person name="Birkelbach J."/>
            <person name="Nuebel U."/>
            <person name="Pietschmann T."/>
            <person name="Bach T."/>
            <person name="Mueller R."/>
        </authorList>
    </citation>
    <scope>NUCLEOTIDE SEQUENCE</scope>
    <source>
        <strain evidence="4">MSr11367</strain>
    </source>
</reference>
<dbReference type="Gene3D" id="1.20.120.1220">
    <property type="match status" value="1"/>
</dbReference>
<proteinExistence type="inferred from homology"/>
<name>A0ABZ2LEQ1_9BACT</name>
<dbReference type="Proteomes" id="UP001374803">
    <property type="component" value="Chromosome"/>
</dbReference>
<protein>
    <submittedName>
        <fullName evidence="4">A24 family peptidase</fullName>
    </submittedName>
</protein>
<dbReference type="Pfam" id="PF01478">
    <property type="entry name" value="Peptidase_A24"/>
    <property type="match status" value="1"/>
</dbReference>
<dbReference type="EMBL" id="CP089983">
    <property type="protein sequence ID" value="WXB07227.1"/>
    <property type="molecule type" value="Genomic_DNA"/>
</dbReference>
<dbReference type="RefSeq" id="WP_394836887.1">
    <property type="nucleotide sequence ID" value="NZ_CP089929.1"/>
</dbReference>